<protein>
    <recommendedName>
        <fullName evidence="1">RNA helicase</fullName>
        <ecNumber evidence="1">3.6.4.13</ecNumber>
    </recommendedName>
</protein>
<feature type="domain" description="Helicase ATP-binding" evidence="7">
    <location>
        <begin position="92"/>
        <end position="269"/>
    </location>
</feature>
<dbReference type="InterPro" id="IPR014001">
    <property type="entry name" value="Helicase_ATP-bd"/>
</dbReference>
<evidence type="ECO:0000313" key="10">
    <source>
        <dbReference type="Proteomes" id="UP000398389"/>
    </source>
</evidence>
<dbReference type="RefSeq" id="XP_031854181.1">
    <property type="nucleotide sequence ID" value="XM_031998290.1"/>
</dbReference>
<keyword evidence="10" id="KW-1185">Reference proteome</keyword>
<evidence type="ECO:0000259" key="8">
    <source>
        <dbReference type="PROSITE" id="PS51195"/>
    </source>
</evidence>
<evidence type="ECO:0000256" key="3">
    <source>
        <dbReference type="ARBA" id="ARBA00022801"/>
    </source>
</evidence>
<dbReference type="GO" id="GO:0005524">
    <property type="term" value="F:ATP binding"/>
    <property type="evidence" value="ECO:0007669"/>
    <property type="project" value="UniProtKB-KW"/>
</dbReference>
<dbReference type="GO" id="GO:0003723">
    <property type="term" value="F:RNA binding"/>
    <property type="evidence" value="ECO:0007669"/>
    <property type="project" value="TreeGrafter"/>
</dbReference>
<evidence type="ECO:0000313" key="9">
    <source>
        <dbReference type="EMBL" id="VVT53437.1"/>
    </source>
</evidence>
<dbReference type="InterPro" id="IPR050547">
    <property type="entry name" value="DEAD_box_RNA_helicases"/>
</dbReference>
<dbReference type="Pfam" id="PF00270">
    <property type="entry name" value="DEAD"/>
    <property type="match status" value="1"/>
</dbReference>
<name>A0A5E8BVF4_9ASCO</name>
<feature type="domain" description="DEAD-box RNA helicase Q" evidence="8">
    <location>
        <begin position="59"/>
        <end position="89"/>
    </location>
</feature>
<gene>
    <name evidence="9" type="ORF">SAPINGB_P003573</name>
</gene>
<dbReference type="EC" id="3.6.4.13" evidence="1"/>
<accession>A0A5E8BVF4</accession>
<evidence type="ECO:0000256" key="6">
    <source>
        <dbReference type="PROSITE-ProRule" id="PRU00552"/>
    </source>
</evidence>
<dbReference type="EMBL" id="CABVLU010000003">
    <property type="protein sequence ID" value="VVT53437.1"/>
    <property type="molecule type" value="Genomic_DNA"/>
</dbReference>
<evidence type="ECO:0000256" key="5">
    <source>
        <dbReference type="ARBA" id="ARBA00022840"/>
    </source>
</evidence>
<keyword evidence="3" id="KW-0378">Hydrolase</keyword>
<dbReference type="PROSITE" id="PS51195">
    <property type="entry name" value="Q_MOTIF"/>
    <property type="match status" value="1"/>
</dbReference>
<sequence>MLLSRLRSPVSACGCMRRAFSTRKEKIVQRVQGELDQDMEQAKANEDGISIKIDPKEAKTFEDLQIRPAIVDALKRAFPEVSRPTTVQRNMLALLNSDMSLLVKSPAGTGKTLATALYMLNTTAPPALRQQGENNGLSSVTNLLVVPTAALAEQYRVVFEKLIDGAGLEPAQVVQAVFRTDKAGEKAQEDKLREHPGPHILVGTPARLLDLLSSGARACVPLHGVYAIAVDEADTLLPVESVHSRVKQTRKVARHRPVSLAKPPAQLLLDHVVAWRNAWVQKTAPAFIPLKVLLESSTASSRLKAEAAKRGWISGRPMLRLGLDDHGGNSGNKSLQVKSQVPRDVCSYFVTYNPFLDTLENTDYDVSSILPEMTQNAFDVVGEVNDERVKKHVQEYAALSKPQREKLLGVYAAGLVKAMKVDAQGGKLRRALVVVPEAFSISNLVQILESRYQIPGATLATVGNSSGVYSGDSSMVKDDTNTLFLDQDKGEEGKDLPQVVLVRARAVAGLDWPGLDRIYALGWDSLLSSKTYLSVAGRCRAAPASERNKAVPGHEFWRAPEDRAQGKFVVISTIDETSDMRYRMLLAVSMAKIGAKQQSFL</sequence>
<dbReference type="PANTHER" id="PTHR47963">
    <property type="entry name" value="DEAD-BOX ATP-DEPENDENT RNA HELICASE 47, MITOCHONDRIAL"/>
    <property type="match status" value="1"/>
</dbReference>
<dbReference type="GeneID" id="43582390"/>
<dbReference type="InterPro" id="IPR027417">
    <property type="entry name" value="P-loop_NTPase"/>
</dbReference>
<organism evidence="9 10">
    <name type="scientific">Magnusiomyces paraingens</name>
    <dbReference type="NCBI Taxonomy" id="2606893"/>
    <lineage>
        <taxon>Eukaryota</taxon>
        <taxon>Fungi</taxon>
        <taxon>Dikarya</taxon>
        <taxon>Ascomycota</taxon>
        <taxon>Saccharomycotina</taxon>
        <taxon>Dipodascomycetes</taxon>
        <taxon>Dipodascales</taxon>
        <taxon>Dipodascaceae</taxon>
        <taxon>Magnusiomyces</taxon>
    </lineage>
</organism>
<evidence type="ECO:0000259" key="7">
    <source>
        <dbReference type="PROSITE" id="PS51192"/>
    </source>
</evidence>
<evidence type="ECO:0000256" key="1">
    <source>
        <dbReference type="ARBA" id="ARBA00012552"/>
    </source>
</evidence>
<dbReference type="Gene3D" id="3.40.50.300">
    <property type="entry name" value="P-loop containing nucleotide triphosphate hydrolases"/>
    <property type="match status" value="1"/>
</dbReference>
<reference evidence="9 10" key="1">
    <citation type="submission" date="2019-09" db="EMBL/GenBank/DDBJ databases">
        <authorList>
            <person name="Brejova B."/>
        </authorList>
    </citation>
    <scope>NUCLEOTIDE SEQUENCE [LARGE SCALE GENOMIC DNA]</scope>
</reference>
<evidence type="ECO:0000256" key="4">
    <source>
        <dbReference type="ARBA" id="ARBA00022806"/>
    </source>
</evidence>
<keyword evidence="4" id="KW-0347">Helicase</keyword>
<dbReference type="GO" id="GO:0003724">
    <property type="term" value="F:RNA helicase activity"/>
    <property type="evidence" value="ECO:0007669"/>
    <property type="project" value="UniProtKB-EC"/>
</dbReference>
<dbReference type="InterPro" id="IPR014014">
    <property type="entry name" value="RNA_helicase_DEAD_Q_motif"/>
</dbReference>
<keyword evidence="2" id="KW-0547">Nucleotide-binding</keyword>
<evidence type="ECO:0000256" key="2">
    <source>
        <dbReference type="ARBA" id="ARBA00022741"/>
    </source>
</evidence>
<dbReference type="InterPro" id="IPR011545">
    <property type="entry name" value="DEAD/DEAH_box_helicase_dom"/>
</dbReference>
<dbReference type="Proteomes" id="UP000398389">
    <property type="component" value="Unassembled WGS sequence"/>
</dbReference>
<keyword evidence="5" id="KW-0067">ATP-binding</keyword>
<dbReference type="PANTHER" id="PTHR47963:SF8">
    <property type="entry name" value="ATP-DEPENDENT RNA HELICASE DEAD"/>
    <property type="match status" value="1"/>
</dbReference>
<dbReference type="PROSITE" id="PS51192">
    <property type="entry name" value="HELICASE_ATP_BIND_1"/>
    <property type="match status" value="1"/>
</dbReference>
<proteinExistence type="predicted"/>
<dbReference type="SMART" id="SM00487">
    <property type="entry name" value="DEXDc"/>
    <property type="match status" value="1"/>
</dbReference>
<feature type="short sequence motif" description="Q motif" evidence="6">
    <location>
        <begin position="59"/>
        <end position="89"/>
    </location>
</feature>
<dbReference type="SUPFAM" id="SSF52540">
    <property type="entry name" value="P-loop containing nucleoside triphosphate hydrolases"/>
    <property type="match status" value="1"/>
</dbReference>
<dbReference type="OrthoDB" id="9984275at2759"/>
<dbReference type="GO" id="GO:0016787">
    <property type="term" value="F:hydrolase activity"/>
    <property type="evidence" value="ECO:0007669"/>
    <property type="project" value="UniProtKB-KW"/>
</dbReference>
<dbReference type="AlphaFoldDB" id="A0A5E8BVF4"/>